<organism evidence="2 3">
    <name type="scientific">Algoriphagus lacus</name>
    <dbReference type="NCBI Taxonomy" id="2056311"/>
    <lineage>
        <taxon>Bacteria</taxon>
        <taxon>Pseudomonadati</taxon>
        <taxon>Bacteroidota</taxon>
        <taxon>Cytophagia</taxon>
        <taxon>Cytophagales</taxon>
        <taxon>Cyclobacteriaceae</taxon>
        <taxon>Algoriphagus</taxon>
    </lineage>
</organism>
<dbReference type="InterPro" id="IPR036866">
    <property type="entry name" value="RibonucZ/Hydroxyglut_hydro"/>
</dbReference>
<proteinExistence type="predicted"/>
<protein>
    <submittedName>
        <fullName evidence="2">Zn-dependent hydrolase</fullName>
    </submittedName>
</protein>
<dbReference type="Proteomes" id="UP000283522">
    <property type="component" value="Unassembled WGS sequence"/>
</dbReference>
<dbReference type="PANTHER" id="PTHR15032:SF4">
    <property type="entry name" value="N-ACYL-PHOSPHATIDYLETHANOLAMINE-HYDROLYZING PHOSPHOLIPASE D"/>
    <property type="match status" value="1"/>
</dbReference>
<name>A0A418PSE7_9BACT</name>
<gene>
    <name evidence="2" type="ORF">D0X99_10270</name>
</gene>
<dbReference type="InterPro" id="IPR001279">
    <property type="entry name" value="Metallo-B-lactamas"/>
</dbReference>
<dbReference type="Gene3D" id="3.60.15.10">
    <property type="entry name" value="Ribonuclease Z/Hydroxyacylglutathione hydrolase-like"/>
    <property type="match status" value="1"/>
</dbReference>
<dbReference type="AlphaFoldDB" id="A0A418PSE7"/>
<dbReference type="OrthoDB" id="9805728at2"/>
<dbReference type="PANTHER" id="PTHR15032">
    <property type="entry name" value="N-ACYL-PHOSPHATIDYLETHANOLAMINE-HYDROLYZING PHOSPHOLIPASE D"/>
    <property type="match status" value="1"/>
</dbReference>
<dbReference type="GO" id="GO:0005737">
    <property type="term" value="C:cytoplasm"/>
    <property type="evidence" value="ECO:0007669"/>
    <property type="project" value="TreeGrafter"/>
</dbReference>
<keyword evidence="3" id="KW-1185">Reference proteome</keyword>
<evidence type="ECO:0000259" key="1">
    <source>
        <dbReference type="Pfam" id="PF12706"/>
    </source>
</evidence>
<evidence type="ECO:0000313" key="3">
    <source>
        <dbReference type="Proteomes" id="UP000283522"/>
    </source>
</evidence>
<dbReference type="RefSeq" id="WP_119477735.1">
    <property type="nucleotide sequence ID" value="NZ_QXML01000004.1"/>
</dbReference>
<comment type="caution">
    <text evidence="2">The sequence shown here is derived from an EMBL/GenBank/DDBJ whole genome shotgun (WGS) entry which is preliminary data.</text>
</comment>
<dbReference type="GO" id="GO:0016787">
    <property type="term" value="F:hydrolase activity"/>
    <property type="evidence" value="ECO:0007669"/>
    <property type="project" value="UniProtKB-KW"/>
</dbReference>
<keyword evidence="2" id="KW-0378">Hydrolase</keyword>
<dbReference type="Pfam" id="PF12706">
    <property type="entry name" value="Lactamase_B_2"/>
    <property type="match status" value="1"/>
</dbReference>
<evidence type="ECO:0000313" key="2">
    <source>
        <dbReference type="EMBL" id="RIW15799.1"/>
    </source>
</evidence>
<accession>A0A418PSE7</accession>
<dbReference type="EMBL" id="QXML01000004">
    <property type="protein sequence ID" value="RIW15799.1"/>
    <property type="molecule type" value="Genomic_DNA"/>
</dbReference>
<reference evidence="2 3" key="1">
    <citation type="submission" date="2018-09" db="EMBL/GenBank/DDBJ databases">
        <authorList>
            <person name="Wang X."/>
            <person name="Du Z."/>
        </authorList>
    </citation>
    <scope>NUCLEOTIDE SEQUENCE [LARGE SCALE GENOMIC DNA]</scope>
    <source>
        <strain evidence="2 3">N3</strain>
    </source>
</reference>
<dbReference type="SUPFAM" id="SSF56281">
    <property type="entry name" value="Metallo-hydrolase/oxidoreductase"/>
    <property type="match status" value="1"/>
</dbReference>
<feature type="domain" description="Metallo-beta-lactamase" evidence="1">
    <location>
        <begin position="126"/>
        <end position="319"/>
    </location>
</feature>
<sequence>MKRRTFLTGLAGMIPAGILLSNTNFNDTPTLSHTFNPKLPYDKTPENWKGTPQLSDGTFQNLYHPFEASLAAVLKWKLNKNPQEEEKKADKRRLDVEKIGTFQPNGKDELIWLGHASYLLYIGGVTILIDPVWLDNWVLKRNSVLPIIPEQIRDVDYILISHDHRDHCDEATLKLLGGLLPDAKILTGLNMTPLLQPWMPKNKIQEAGWFQSYALSESLRITYVPSRHWSRRGLMDTNQRLWGGYYIESSDKTIYFMGDSGYGPHFKLISDTLGSPDFALMGVGAFKPEWFMHPAHTSPMDAARAFRDMGGKNFIPMHFGTFDLSDEPMLEPLDWLRANPEAVNGALIDPFLGRNLI</sequence>